<proteinExistence type="predicted"/>
<evidence type="ECO:0000313" key="7">
    <source>
        <dbReference type="Proteomes" id="UP000585474"/>
    </source>
</evidence>
<dbReference type="GO" id="GO:0005737">
    <property type="term" value="C:cytoplasm"/>
    <property type="evidence" value="ECO:0007669"/>
    <property type="project" value="TreeGrafter"/>
</dbReference>
<evidence type="ECO:0000259" key="4">
    <source>
        <dbReference type="PROSITE" id="PS50157"/>
    </source>
</evidence>
<dbReference type="OrthoDB" id="2129491at2759"/>
<feature type="compositionally biased region" description="Basic and acidic residues" evidence="3">
    <location>
        <begin position="448"/>
        <end position="461"/>
    </location>
</feature>
<dbReference type="FunFam" id="1.25.40.90:FF:000023">
    <property type="entry name" value="polyadenylation and cleavage factor homolog 4"/>
    <property type="match status" value="1"/>
</dbReference>
<feature type="compositionally biased region" description="Polar residues" evidence="3">
    <location>
        <begin position="612"/>
        <end position="631"/>
    </location>
</feature>
<feature type="compositionally biased region" description="Basic and acidic residues" evidence="3">
    <location>
        <begin position="44"/>
        <end position="53"/>
    </location>
</feature>
<keyword evidence="2" id="KW-0862">Zinc</keyword>
<feature type="domain" description="C2H2-type" evidence="4">
    <location>
        <begin position="952"/>
        <end position="979"/>
    </location>
</feature>
<feature type="compositionally biased region" description="Low complexity" evidence="3">
    <location>
        <begin position="506"/>
        <end position="516"/>
    </location>
</feature>
<accession>A0A7J0F428</accession>
<feature type="region of interest" description="Disordered" evidence="3">
    <location>
        <begin position="531"/>
        <end position="584"/>
    </location>
</feature>
<dbReference type="Pfam" id="PF04818">
    <property type="entry name" value="CID"/>
    <property type="match status" value="1"/>
</dbReference>
<dbReference type="Gene3D" id="1.25.40.90">
    <property type="match status" value="1"/>
</dbReference>
<keyword evidence="2" id="KW-0479">Metal-binding</keyword>
<dbReference type="PROSITE" id="PS00028">
    <property type="entry name" value="ZINC_FINGER_C2H2_1"/>
    <property type="match status" value="1"/>
</dbReference>
<feature type="compositionally biased region" description="Polar residues" evidence="3">
    <location>
        <begin position="494"/>
        <end position="504"/>
    </location>
</feature>
<dbReference type="Pfam" id="PF23228">
    <property type="entry name" value="zf_PCFS4"/>
    <property type="match status" value="1"/>
</dbReference>
<name>A0A7J0F428_9ERIC</name>
<evidence type="ECO:0000259" key="5">
    <source>
        <dbReference type="PROSITE" id="PS51391"/>
    </source>
</evidence>
<feature type="region of interest" description="Disordered" evidence="3">
    <location>
        <begin position="195"/>
        <end position="221"/>
    </location>
</feature>
<feature type="region of interest" description="Disordered" evidence="3">
    <location>
        <begin position="888"/>
        <end position="907"/>
    </location>
</feature>
<dbReference type="Proteomes" id="UP000585474">
    <property type="component" value="Unassembled WGS sequence"/>
</dbReference>
<feature type="compositionally biased region" description="Polar residues" evidence="3">
    <location>
        <begin position="532"/>
        <end position="558"/>
    </location>
</feature>
<feature type="compositionally biased region" description="Pro residues" evidence="3">
    <location>
        <begin position="809"/>
        <end position="818"/>
    </location>
</feature>
<keyword evidence="1" id="KW-0507">mRNA processing</keyword>
<dbReference type="PROSITE" id="PS51391">
    <property type="entry name" value="CID"/>
    <property type="match status" value="1"/>
</dbReference>
<feature type="compositionally biased region" description="Basic and acidic residues" evidence="3">
    <location>
        <begin position="1"/>
        <end position="26"/>
    </location>
</feature>
<feature type="region of interest" description="Disordered" evidence="3">
    <location>
        <begin position="758"/>
        <end position="824"/>
    </location>
</feature>
<dbReference type="InterPro" id="IPR057242">
    <property type="entry name" value="PCFS4-like"/>
</dbReference>
<dbReference type="InterPro" id="IPR045154">
    <property type="entry name" value="PCF11-like"/>
</dbReference>
<dbReference type="EMBL" id="BJWL01000008">
    <property type="protein sequence ID" value="GFY93442.1"/>
    <property type="molecule type" value="Genomic_DNA"/>
</dbReference>
<feature type="region of interest" description="Disordered" evidence="3">
    <location>
        <begin position="413"/>
        <end position="478"/>
    </location>
</feature>
<feature type="region of interest" description="Disordered" evidence="3">
    <location>
        <begin position="1"/>
        <end position="69"/>
    </location>
</feature>
<dbReference type="InterPro" id="IPR013087">
    <property type="entry name" value="Znf_C2H2_type"/>
</dbReference>
<keyword evidence="2" id="KW-0863">Zinc-finger</keyword>
<comment type="caution">
    <text evidence="6">The sequence shown here is derived from an EMBL/GenBank/DDBJ whole genome shotgun (WGS) entry which is preliminary data.</text>
</comment>
<dbReference type="GO" id="GO:0005849">
    <property type="term" value="C:mRNA cleavage factor complex"/>
    <property type="evidence" value="ECO:0007669"/>
    <property type="project" value="TreeGrafter"/>
</dbReference>
<dbReference type="InterPro" id="IPR006569">
    <property type="entry name" value="CID_dom"/>
</dbReference>
<gene>
    <name evidence="6" type="ORF">Acr_08g0018380</name>
</gene>
<dbReference type="CDD" id="cd16982">
    <property type="entry name" value="CID_Pcf11"/>
    <property type="match status" value="1"/>
</dbReference>
<protein>
    <submittedName>
        <fullName evidence="6">Pre-mRNA cleavage complex 2 Pcf11-like protein</fullName>
    </submittedName>
</protein>
<feature type="region of interest" description="Disordered" evidence="3">
    <location>
        <begin position="649"/>
        <end position="718"/>
    </location>
</feature>
<feature type="domain" description="CID" evidence="5">
    <location>
        <begin position="67"/>
        <end position="195"/>
    </location>
</feature>
<feature type="compositionally biased region" description="Low complexity" evidence="3">
    <location>
        <begin position="854"/>
        <end position="865"/>
    </location>
</feature>
<dbReference type="SUPFAM" id="SSF48464">
    <property type="entry name" value="ENTH/VHS domain"/>
    <property type="match status" value="1"/>
</dbReference>
<keyword evidence="7" id="KW-1185">Reference proteome</keyword>
<dbReference type="GO" id="GO:0003729">
    <property type="term" value="F:mRNA binding"/>
    <property type="evidence" value="ECO:0007669"/>
    <property type="project" value="InterPro"/>
</dbReference>
<evidence type="ECO:0000256" key="2">
    <source>
        <dbReference type="PROSITE-ProRule" id="PRU00042"/>
    </source>
</evidence>
<feature type="region of interest" description="Disordered" evidence="3">
    <location>
        <begin position="494"/>
        <end position="516"/>
    </location>
</feature>
<dbReference type="AlphaFoldDB" id="A0A7J0F428"/>
<dbReference type="GO" id="GO:0000993">
    <property type="term" value="F:RNA polymerase II complex binding"/>
    <property type="evidence" value="ECO:0007669"/>
    <property type="project" value="InterPro"/>
</dbReference>
<dbReference type="PANTHER" id="PTHR15921">
    <property type="entry name" value="PRE-MRNA CLEAVAGE COMPLEX II"/>
    <property type="match status" value="1"/>
</dbReference>
<feature type="region of interest" description="Disordered" evidence="3">
    <location>
        <begin position="337"/>
        <end position="360"/>
    </location>
</feature>
<evidence type="ECO:0000256" key="1">
    <source>
        <dbReference type="ARBA" id="ARBA00022664"/>
    </source>
</evidence>
<dbReference type="PANTHER" id="PTHR15921:SF3">
    <property type="entry name" value="PRE-MRNA CLEAVAGE COMPLEX 2 PROTEIN PCF11"/>
    <property type="match status" value="1"/>
</dbReference>
<feature type="region of interest" description="Disordered" evidence="3">
    <location>
        <begin position="608"/>
        <end position="631"/>
    </location>
</feature>
<dbReference type="InterPro" id="IPR047415">
    <property type="entry name" value="Pcf11_CID"/>
</dbReference>
<feature type="compositionally biased region" description="Polar residues" evidence="3">
    <location>
        <begin position="681"/>
        <end position="704"/>
    </location>
</feature>
<feature type="compositionally biased region" description="Low complexity" evidence="3">
    <location>
        <begin position="198"/>
        <end position="207"/>
    </location>
</feature>
<dbReference type="InterPro" id="IPR008942">
    <property type="entry name" value="ENTH_VHS"/>
</dbReference>
<dbReference type="GO" id="GO:0008270">
    <property type="term" value="F:zinc ion binding"/>
    <property type="evidence" value="ECO:0007669"/>
    <property type="project" value="UniProtKB-KW"/>
</dbReference>
<feature type="compositionally biased region" description="Polar residues" evidence="3">
    <location>
        <begin position="30"/>
        <end position="41"/>
    </location>
</feature>
<dbReference type="GO" id="GO:0031124">
    <property type="term" value="P:mRNA 3'-end processing"/>
    <property type="evidence" value="ECO:0007669"/>
    <property type="project" value="InterPro"/>
</dbReference>
<feature type="compositionally biased region" description="Polar residues" evidence="3">
    <location>
        <begin position="769"/>
        <end position="801"/>
    </location>
</feature>
<feature type="region of interest" description="Disordered" evidence="3">
    <location>
        <begin position="853"/>
        <end position="873"/>
    </location>
</feature>
<dbReference type="SMART" id="SM00582">
    <property type="entry name" value="RPR"/>
    <property type="match status" value="1"/>
</dbReference>
<sequence length="1108" mass="120078">MEMESSRRPIDRSRAEPNLKKPRLAEESIVNRNSLSGSNPSRYRANDRERDSESSDSVRGPLHHQQQQQELVDQYKTALAELTFNSKPIITNLTIIAGENLHAAKAITATVCTNILEVPSEQKLPSLYLLDSIVKNIGRDYIKFFAARLPEVFCKAYRQVDSSIHSGMRHLFGTWKGVFPSQTLQMIEKELGFPPAVSGSSSGSTTSRPDSQSQRPAHSIHVNPKYLEARQRFQSTRAKEVANDNTGIVINLPEDAERVDRAVGIGSGRPQADPLPKMHACKLIANIQRSHRDALNDSIREKNIGAAYGDYEYDSDLSRHSGLGIGRASESVADQGFDKPWKRAGGNMAETTSSQRSGLDIKHSFPSYSAPGLMNTDEHLLPTHKIPRKSTSGVNRSWKNSDEEEFMWYGMNSRSSDHGAINSSKRDRWTPDDSESLGNENHLRKPHSIHDVGSRVDREALTDSVSTEQKDQASFGHKMSSLWSQESHLTNGINHSSTARTISGHSEGFPSSFSGLSSSASSIARTSFLSQKGPSNIGTSSSGFLTTPVSGPTGSMGQRYSIGAASPSGQSPMHQNPSSPSLAHHSHQLLHNLADQDHLQAQPLPRSELRKSQFSGPLNTRPHNQFSQDSLPMHSQNIHIGNLQKLQTPNMQTSSSVIPSNQQRQRTPFSHLPDPRLSEPFDQSQKLQLPQIVASGNLSPSGDSSLDHANFPVTEIPGQSSTTTLLASIVRSGILTSNSVTGNLPKLSFQDSGAISSHSVVPPPLPNGLSPTQFTFSGSQVASGTLPSLPSHDNASASTTFSKKKVEQPPLPSGPPPSLLMSSASAQSSTVNAVSNPVSSLLSSLVAKGLITASKTDSSTSDSQKIPTQLQNKKASIITTSSVPVSSVPATSTIADSSKKDQLSKPVAKSSIAVPQSTPKDIKALIGFEFKSDVIRKSHQSVITDLVDDLPHQCSICGLRLKLNERLQRHMEWHALRNPNANGSKASRRWYANSADWVAGEASGCELIGVLEAAPGEGLEKKDKMVPADETQCVCVLCGELFEDFYSQERDEWMFKGAVYMTIPVGELGTSMESASQGPIVHANCITESSVRDLGLANSVKLVRLLIS</sequence>
<evidence type="ECO:0000313" key="6">
    <source>
        <dbReference type="EMBL" id="GFY93442.1"/>
    </source>
</evidence>
<dbReference type="PROSITE" id="PS50157">
    <property type="entry name" value="ZINC_FINGER_C2H2_2"/>
    <property type="match status" value="1"/>
</dbReference>
<feature type="compositionally biased region" description="Polar residues" evidence="3">
    <location>
        <begin position="567"/>
        <end position="581"/>
    </location>
</feature>
<feature type="compositionally biased region" description="Polar residues" evidence="3">
    <location>
        <begin position="649"/>
        <end position="668"/>
    </location>
</feature>
<organism evidence="6 7">
    <name type="scientific">Actinidia rufa</name>
    <dbReference type="NCBI Taxonomy" id="165716"/>
    <lineage>
        <taxon>Eukaryota</taxon>
        <taxon>Viridiplantae</taxon>
        <taxon>Streptophyta</taxon>
        <taxon>Embryophyta</taxon>
        <taxon>Tracheophyta</taxon>
        <taxon>Spermatophyta</taxon>
        <taxon>Magnoliopsida</taxon>
        <taxon>eudicotyledons</taxon>
        <taxon>Gunneridae</taxon>
        <taxon>Pentapetalae</taxon>
        <taxon>asterids</taxon>
        <taxon>Ericales</taxon>
        <taxon>Actinidiaceae</taxon>
        <taxon>Actinidia</taxon>
    </lineage>
</organism>
<dbReference type="GO" id="GO:0006369">
    <property type="term" value="P:termination of RNA polymerase II transcription"/>
    <property type="evidence" value="ECO:0007669"/>
    <property type="project" value="InterPro"/>
</dbReference>
<reference evidence="6 7" key="1">
    <citation type="submission" date="2019-07" db="EMBL/GenBank/DDBJ databases">
        <title>De Novo Assembly of kiwifruit Actinidia rufa.</title>
        <authorList>
            <person name="Sugita-Konishi S."/>
            <person name="Sato K."/>
            <person name="Mori E."/>
            <person name="Abe Y."/>
            <person name="Kisaki G."/>
            <person name="Hamano K."/>
            <person name="Suezawa K."/>
            <person name="Otani M."/>
            <person name="Fukuda T."/>
            <person name="Manabe T."/>
            <person name="Gomi K."/>
            <person name="Tabuchi M."/>
            <person name="Akimitsu K."/>
            <person name="Kataoka I."/>
        </authorList>
    </citation>
    <scope>NUCLEOTIDE SEQUENCE [LARGE SCALE GENOMIC DNA]</scope>
    <source>
        <strain evidence="7">cv. Fuchu</strain>
    </source>
</reference>
<evidence type="ECO:0000256" key="3">
    <source>
        <dbReference type="SAM" id="MobiDB-lite"/>
    </source>
</evidence>